<evidence type="ECO:0000259" key="3">
    <source>
        <dbReference type="Pfam" id="PF07715"/>
    </source>
</evidence>
<dbReference type="OrthoDB" id="1109192at2"/>
<dbReference type="InterPro" id="IPR023996">
    <property type="entry name" value="TonB-dep_OMP_SusC/RagA"/>
</dbReference>
<dbReference type="PROSITE" id="PS52016">
    <property type="entry name" value="TONB_DEPENDENT_REC_3"/>
    <property type="match status" value="1"/>
</dbReference>
<evidence type="ECO:0000256" key="2">
    <source>
        <dbReference type="SAM" id="SignalP"/>
    </source>
</evidence>
<dbReference type="GO" id="GO:0009279">
    <property type="term" value="C:cell outer membrane"/>
    <property type="evidence" value="ECO:0007669"/>
    <property type="project" value="UniProtKB-SubCell"/>
</dbReference>
<dbReference type="NCBIfam" id="TIGR04057">
    <property type="entry name" value="SusC_RagA_signa"/>
    <property type="match status" value="1"/>
</dbReference>
<keyword evidence="1" id="KW-0812">Transmembrane</keyword>
<dbReference type="InterPro" id="IPR039426">
    <property type="entry name" value="TonB-dep_rcpt-like"/>
</dbReference>
<organism evidence="4 5">
    <name type="scientific">Paludibacter jiangxiensis</name>
    <dbReference type="NCBI Taxonomy" id="681398"/>
    <lineage>
        <taxon>Bacteria</taxon>
        <taxon>Pseudomonadati</taxon>
        <taxon>Bacteroidota</taxon>
        <taxon>Bacteroidia</taxon>
        <taxon>Bacteroidales</taxon>
        <taxon>Paludibacteraceae</taxon>
        <taxon>Paludibacter</taxon>
    </lineage>
</organism>
<dbReference type="EMBL" id="BDCR01000001">
    <property type="protein sequence ID" value="GAT62206.1"/>
    <property type="molecule type" value="Genomic_DNA"/>
</dbReference>
<accession>A0A161LIH9</accession>
<feature type="domain" description="TonB-dependent receptor plug" evidence="3">
    <location>
        <begin position="116"/>
        <end position="233"/>
    </location>
</feature>
<keyword evidence="1" id="KW-0998">Cell outer membrane</keyword>
<dbReference type="AlphaFoldDB" id="A0A161LIH9"/>
<feature type="chain" id="PRO_5007824082" evidence="2">
    <location>
        <begin position="24"/>
        <end position="1113"/>
    </location>
</feature>
<comment type="similarity">
    <text evidence="1">Belongs to the TonB-dependent receptor family.</text>
</comment>
<gene>
    <name evidence="4" type="ORF">PJIAN_1799</name>
</gene>
<dbReference type="Pfam" id="PF13715">
    <property type="entry name" value="CarbopepD_reg_2"/>
    <property type="match status" value="1"/>
</dbReference>
<dbReference type="Proteomes" id="UP000076586">
    <property type="component" value="Unassembled WGS sequence"/>
</dbReference>
<dbReference type="Gene3D" id="2.60.40.1120">
    <property type="entry name" value="Carboxypeptidase-like, regulatory domain"/>
    <property type="match status" value="1"/>
</dbReference>
<comment type="caution">
    <text evidence="4">The sequence shown here is derived from an EMBL/GenBank/DDBJ whole genome shotgun (WGS) entry which is preliminary data.</text>
</comment>
<dbReference type="NCBIfam" id="TIGR04056">
    <property type="entry name" value="OMP_RagA_SusC"/>
    <property type="match status" value="1"/>
</dbReference>
<sequence>MKKFLILGLILTLIQAFALPVYAQQSRTVKGTVVGEDEKPIIGATVKVSGSNIGTITDIDGQFSLQVPANGKLAVSYLGYISQTITDLKNPRIVLKEDVMKLDEVVVVGYGTQKKAHLTGSVASVATSDISDLSVTNLSSALTGQINGVSISESGSRPGDAASIVIRNSNLSVSAPSSSTGLLVPLYVIDGFVYSPEAGQAAFNNLDASMVESMSVLKDAAAAIYGARSAQGVVLVRTKHGQVGKPKITYNGQFGYTDEAYRSKMLDSYNFGLIWNGIRAADPTSPYDKKNDLFQSDELNAMKSLNYDLLDKYWSSAMTQKHSVNVSGGTDNATYFAGMSYVTQDGNLGKIDYNRWNYNAGVDTKINKWTKASLRVSGDYGSTTKANVKVGGSNADKDYVALLTHPRYIPEYVNGMPIAAYGITNGTIEQSQLYNYNVVENLGNFVKNMPQNMVINASLEYDFGWNKILQGLKLQATYSKSISTTKDNEFGSDYSLYKFADGARGGSGSHLYTDTEEQAMNFTGMTTVPVSNGNYLKRNTSRSDSYQLNFIANYSRKFGQHDVSGLFTIEKAENESEYVWGNVTGPYSFTNYQSNGAGGNQTTAFSRSEGGVLSYIGRLNYSYANKYLAEFLIRSDASTKFAPENYWGVFPSLSLGWVISEEPWFKKNVRFVDYMKIRGSYGLLGRDNVKAWAWAQFYGSETVKGPIFGTDPNAIAGPHFQIPNAVPNRDSHWDKSYKSNLGLDLAFLNNRLSVTLDGYYDRNREVFMAITDAPDYPSTVGAVASASNYGSIDNYGIEISLGWRDKIGKDFKYYVKLNTGYTDNKILKAPWKDAGSRELDDIVPNGRADRGLWGYQSIGMFHSYQEIAEYFASNKIVTYMGKTQADVHPGMLIYNNVRGSQKADGTYYAANDPNDPAGNVIDKNDRVQISKFRSNPYGFTLNFGGDWKKLSFSAQLGASWGSYTMMPTQAISNSSIISTASGYDVMQYTNLPSFWAGNMFVYNDVLDNQGRVVSPQNLEGKYPNLRFSDVNSVASTFWKVSNTNVTLRNITLAYTLPKAWVSKVGVESCRLNVTGQNMISFYNPYPDHFMSTMSNYSTYPTLRKITMGINVTF</sequence>
<dbReference type="InterPro" id="IPR037066">
    <property type="entry name" value="Plug_dom_sf"/>
</dbReference>
<evidence type="ECO:0000256" key="1">
    <source>
        <dbReference type="PROSITE-ProRule" id="PRU01360"/>
    </source>
</evidence>
<reference evidence="5" key="2">
    <citation type="journal article" date="2017" name="Genome Announc.">
        <title>Draft genome sequence of Paludibacter jiangxiensis NM7(T), a propionate-producing fermentative bacterium.</title>
        <authorList>
            <person name="Qiu Y.-L."/>
            <person name="Tourlousse D.M."/>
            <person name="Matsuura N."/>
            <person name="Ohashi A."/>
            <person name="Sekiguchi Y."/>
        </authorList>
    </citation>
    <scope>NUCLEOTIDE SEQUENCE [LARGE SCALE GENOMIC DNA]</scope>
    <source>
        <strain evidence="5">NM7</strain>
    </source>
</reference>
<keyword evidence="1" id="KW-1134">Transmembrane beta strand</keyword>
<feature type="signal peptide" evidence="2">
    <location>
        <begin position="1"/>
        <end position="23"/>
    </location>
</feature>
<dbReference type="InterPro" id="IPR008969">
    <property type="entry name" value="CarboxyPept-like_regulatory"/>
</dbReference>
<dbReference type="SUPFAM" id="SSF49464">
    <property type="entry name" value="Carboxypeptidase regulatory domain-like"/>
    <property type="match status" value="1"/>
</dbReference>
<dbReference type="Pfam" id="PF07715">
    <property type="entry name" value="Plug"/>
    <property type="match status" value="1"/>
</dbReference>
<evidence type="ECO:0000313" key="5">
    <source>
        <dbReference type="Proteomes" id="UP000076586"/>
    </source>
</evidence>
<protein>
    <submittedName>
        <fullName evidence="4">TonB-linked outer membrane protein, SusC/RagA family</fullName>
    </submittedName>
</protein>
<proteinExistence type="inferred from homology"/>
<dbReference type="InterPro" id="IPR012910">
    <property type="entry name" value="Plug_dom"/>
</dbReference>
<dbReference type="STRING" id="681398.PJIAN_1799"/>
<name>A0A161LIH9_9BACT</name>
<dbReference type="RefSeq" id="WP_068702209.1">
    <property type="nucleotide sequence ID" value="NZ_BDCR01000001.1"/>
</dbReference>
<keyword evidence="5" id="KW-1185">Reference proteome</keyword>
<dbReference type="InterPro" id="IPR023997">
    <property type="entry name" value="TonB-dep_OMP_SusC/RagA_CS"/>
</dbReference>
<dbReference type="SUPFAM" id="SSF56935">
    <property type="entry name" value="Porins"/>
    <property type="match status" value="1"/>
</dbReference>
<keyword evidence="1" id="KW-0813">Transport</keyword>
<evidence type="ECO:0000313" key="4">
    <source>
        <dbReference type="EMBL" id="GAT62206.1"/>
    </source>
</evidence>
<dbReference type="Gene3D" id="2.170.130.10">
    <property type="entry name" value="TonB-dependent receptor, plug domain"/>
    <property type="match status" value="1"/>
</dbReference>
<keyword evidence="1" id="KW-0472">Membrane</keyword>
<reference evidence="5" key="1">
    <citation type="submission" date="2016-04" db="EMBL/GenBank/DDBJ databases">
        <title>Draft genome sequence of Paludibacter jiangxiensis strain NM7.</title>
        <authorList>
            <person name="Qiu Y."/>
            <person name="Matsuura N."/>
            <person name="Ohashi A."/>
            <person name="Tourlousse M.D."/>
            <person name="Sekiguchi Y."/>
        </authorList>
    </citation>
    <scope>NUCLEOTIDE SEQUENCE [LARGE SCALE GENOMIC DNA]</scope>
    <source>
        <strain evidence="5">NM7</strain>
    </source>
</reference>
<keyword evidence="2" id="KW-0732">Signal</keyword>
<comment type="subcellular location">
    <subcellularLocation>
        <location evidence="1">Cell outer membrane</location>
        <topology evidence="1">Multi-pass membrane protein</topology>
    </subcellularLocation>
</comment>